<dbReference type="GO" id="GO:0008168">
    <property type="term" value="F:methyltransferase activity"/>
    <property type="evidence" value="ECO:0007669"/>
    <property type="project" value="UniProtKB-KW"/>
</dbReference>
<sequence length="276" mass="30664">MSRLASLLHHPKPLRFLLAQIFWRTGWGRRMKFPLRAFRLHLHPANLAWQLWVDRHQRDADMQLIRDLLKPGDTMIDVGANIGFTAIEGAQAVGVNGVVHAIEPHPRIHQWLKENLALNQMAPPQVQCHAVAVGEAASEKGGLLTDSRRDDMNFVIAPGCERHSSMNQKGITVPVSTLDVMFSDLPRCDLLKIDVEGAELAVLRGASRLLKSTSKVLIEAGDPNSVRHGSSADELLAHLETAGFEVSNADQDDKGGTPINIENYRRHVGNWLAMRR</sequence>
<dbReference type="Proteomes" id="UP001596052">
    <property type="component" value="Unassembled WGS sequence"/>
</dbReference>
<dbReference type="GO" id="GO:0032259">
    <property type="term" value="P:methylation"/>
    <property type="evidence" value="ECO:0007669"/>
    <property type="project" value="UniProtKB-KW"/>
</dbReference>
<dbReference type="NCBIfam" id="TIGR01444">
    <property type="entry name" value="fkbM_fam"/>
    <property type="match status" value="1"/>
</dbReference>
<keyword evidence="2" id="KW-0808">Transferase</keyword>
<proteinExistence type="predicted"/>
<accession>A0ABW0KRS1</accession>
<protein>
    <submittedName>
        <fullName evidence="2">FkbM family methyltransferase</fullName>
    </submittedName>
</protein>
<reference evidence="3" key="1">
    <citation type="journal article" date="2019" name="Int. J. Syst. Evol. Microbiol.">
        <title>The Global Catalogue of Microorganisms (GCM) 10K type strain sequencing project: providing services to taxonomists for standard genome sequencing and annotation.</title>
        <authorList>
            <consortium name="The Broad Institute Genomics Platform"/>
            <consortium name="The Broad Institute Genome Sequencing Center for Infectious Disease"/>
            <person name="Wu L."/>
            <person name="Ma J."/>
        </authorList>
    </citation>
    <scope>NUCLEOTIDE SEQUENCE [LARGE SCALE GENOMIC DNA]</scope>
    <source>
        <strain evidence="3">CGMCC 4.1469</strain>
    </source>
</reference>
<name>A0ABW0KRS1_9BACT</name>
<dbReference type="EMBL" id="JBHSMQ010000004">
    <property type="protein sequence ID" value="MFC5455667.1"/>
    <property type="molecule type" value="Genomic_DNA"/>
</dbReference>
<keyword evidence="3" id="KW-1185">Reference proteome</keyword>
<gene>
    <name evidence="2" type="ORF">ACFQDI_12435</name>
</gene>
<keyword evidence="2" id="KW-0489">Methyltransferase</keyword>
<dbReference type="InterPro" id="IPR006342">
    <property type="entry name" value="FkbM_mtfrase"/>
</dbReference>
<dbReference type="RefSeq" id="WP_377166975.1">
    <property type="nucleotide sequence ID" value="NZ_JBHSMQ010000004.1"/>
</dbReference>
<evidence type="ECO:0000259" key="1">
    <source>
        <dbReference type="Pfam" id="PF05050"/>
    </source>
</evidence>
<evidence type="ECO:0000313" key="3">
    <source>
        <dbReference type="Proteomes" id="UP001596052"/>
    </source>
</evidence>
<dbReference type="Gene3D" id="3.40.50.150">
    <property type="entry name" value="Vaccinia Virus protein VP39"/>
    <property type="match status" value="1"/>
</dbReference>
<dbReference type="InterPro" id="IPR029063">
    <property type="entry name" value="SAM-dependent_MTases_sf"/>
</dbReference>
<dbReference type="PANTHER" id="PTHR34203">
    <property type="entry name" value="METHYLTRANSFERASE, FKBM FAMILY PROTEIN"/>
    <property type="match status" value="1"/>
</dbReference>
<feature type="domain" description="Methyltransferase FkbM" evidence="1">
    <location>
        <begin position="77"/>
        <end position="245"/>
    </location>
</feature>
<evidence type="ECO:0000313" key="2">
    <source>
        <dbReference type="EMBL" id="MFC5455667.1"/>
    </source>
</evidence>
<comment type="caution">
    <text evidence="2">The sequence shown here is derived from an EMBL/GenBank/DDBJ whole genome shotgun (WGS) entry which is preliminary data.</text>
</comment>
<dbReference type="InterPro" id="IPR052514">
    <property type="entry name" value="SAM-dependent_MTase"/>
</dbReference>
<organism evidence="2 3">
    <name type="scientific">Prosthecobacter fluviatilis</name>
    <dbReference type="NCBI Taxonomy" id="445931"/>
    <lineage>
        <taxon>Bacteria</taxon>
        <taxon>Pseudomonadati</taxon>
        <taxon>Verrucomicrobiota</taxon>
        <taxon>Verrucomicrobiia</taxon>
        <taxon>Verrucomicrobiales</taxon>
        <taxon>Verrucomicrobiaceae</taxon>
        <taxon>Prosthecobacter</taxon>
    </lineage>
</organism>
<dbReference type="Pfam" id="PF05050">
    <property type="entry name" value="Methyltransf_21"/>
    <property type="match status" value="1"/>
</dbReference>
<dbReference type="SUPFAM" id="SSF53335">
    <property type="entry name" value="S-adenosyl-L-methionine-dependent methyltransferases"/>
    <property type="match status" value="1"/>
</dbReference>
<dbReference type="PANTHER" id="PTHR34203:SF15">
    <property type="entry name" value="SLL1173 PROTEIN"/>
    <property type="match status" value="1"/>
</dbReference>